<reference evidence="1 2" key="1">
    <citation type="submission" date="2017-04" db="EMBL/GenBank/DDBJ databases">
        <authorList>
            <person name="Afonso C.L."/>
            <person name="Miller P.J."/>
            <person name="Scott M.A."/>
            <person name="Spackman E."/>
            <person name="Goraichik I."/>
            <person name="Dimitrov K.M."/>
            <person name="Suarez D.L."/>
            <person name="Swayne D.E."/>
        </authorList>
    </citation>
    <scope>NUCLEOTIDE SEQUENCE [LARGE SCALE GENOMIC DNA]</scope>
    <source>
        <strain evidence="1 2">CGMCC 1.12511</strain>
    </source>
</reference>
<evidence type="ECO:0000313" key="1">
    <source>
        <dbReference type="EMBL" id="SMC48193.1"/>
    </source>
</evidence>
<protein>
    <submittedName>
        <fullName evidence="1">Uncharacterized protein</fullName>
    </submittedName>
</protein>
<sequence length="54" mass="5327">MWWIIGGIGVVAGVCAAVISRRGGSMDRTDIDGHGMGAAHAISTRNDGGGTAGS</sequence>
<dbReference type="EMBL" id="FWXN01000004">
    <property type="protein sequence ID" value="SMC48193.1"/>
    <property type="molecule type" value="Genomic_DNA"/>
</dbReference>
<evidence type="ECO:0000313" key="2">
    <source>
        <dbReference type="Proteomes" id="UP000192634"/>
    </source>
</evidence>
<dbReference type="RefSeq" id="WP_159451154.1">
    <property type="nucleotide sequence ID" value="NZ_FWXN01000004.1"/>
</dbReference>
<name>A0A1W1ZIR7_9MICO</name>
<proteinExistence type="predicted"/>
<organism evidence="1 2">
    <name type="scientific">Janibacter indicus</name>
    <dbReference type="NCBI Taxonomy" id="857417"/>
    <lineage>
        <taxon>Bacteria</taxon>
        <taxon>Bacillati</taxon>
        <taxon>Actinomycetota</taxon>
        <taxon>Actinomycetes</taxon>
        <taxon>Micrococcales</taxon>
        <taxon>Intrasporangiaceae</taxon>
        <taxon>Janibacter</taxon>
    </lineage>
</organism>
<dbReference type="AlphaFoldDB" id="A0A1W1ZIR7"/>
<accession>A0A1W1ZIR7</accession>
<dbReference type="Proteomes" id="UP000192634">
    <property type="component" value="Unassembled WGS sequence"/>
</dbReference>
<gene>
    <name evidence="1" type="ORF">SAMN06296429_10419</name>
</gene>